<feature type="transmembrane region" description="Helical" evidence="7">
    <location>
        <begin position="6"/>
        <end position="23"/>
    </location>
</feature>
<evidence type="ECO:0000313" key="10">
    <source>
        <dbReference type="Proteomes" id="UP000234275"/>
    </source>
</evidence>
<gene>
    <name evidence="9" type="ORF">P170DRAFT_473429</name>
</gene>
<dbReference type="SUPFAM" id="SSF57701">
    <property type="entry name" value="Zn2/Cys6 DNA-binding domain"/>
    <property type="match status" value="1"/>
</dbReference>
<dbReference type="Gene3D" id="4.10.240.10">
    <property type="entry name" value="Zn(2)-C6 fungal-type DNA-binding domain"/>
    <property type="match status" value="1"/>
</dbReference>
<evidence type="ECO:0000256" key="6">
    <source>
        <dbReference type="ARBA" id="ARBA00023242"/>
    </source>
</evidence>
<keyword evidence="7" id="KW-0472">Membrane</keyword>
<feature type="transmembrane region" description="Helical" evidence="7">
    <location>
        <begin position="219"/>
        <end position="240"/>
    </location>
</feature>
<keyword evidence="3" id="KW-0805">Transcription regulation</keyword>
<dbReference type="GO" id="GO:0000981">
    <property type="term" value="F:DNA-binding transcription factor activity, RNA polymerase II-specific"/>
    <property type="evidence" value="ECO:0007669"/>
    <property type="project" value="InterPro"/>
</dbReference>
<keyword evidence="10" id="KW-1185">Reference proteome</keyword>
<evidence type="ECO:0000256" key="3">
    <source>
        <dbReference type="ARBA" id="ARBA00023015"/>
    </source>
</evidence>
<feature type="transmembrane region" description="Helical" evidence="7">
    <location>
        <begin position="181"/>
        <end position="207"/>
    </location>
</feature>
<dbReference type="PANTHER" id="PTHR36206">
    <property type="entry name" value="ASPERCRYPTIN BIOSYNTHESIS CLUSTER-SPECIFIC TRANSCRIPTION REGULATOR ATNN-RELATED"/>
    <property type="match status" value="1"/>
</dbReference>
<feature type="transmembrane region" description="Helical" evidence="7">
    <location>
        <begin position="447"/>
        <end position="465"/>
    </location>
</feature>
<evidence type="ECO:0000256" key="7">
    <source>
        <dbReference type="SAM" id="Phobius"/>
    </source>
</evidence>
<dbReference type="Proteomes" id="UP000234275">
    <property type="component" value="Unassembled WGS sequence"/>
</dbReference>
<dbReference type="GeneID" id="36560735"/>
<keyword evidence="7" id="KW-0812">Transmembrane</keyword>
<evidence type="ECO:0000313" key="9">
    <source>
        <dbReference type="EMBL" id="PLB53570.1"/>
    </source>
</evidence>
<name>A0A2I2GL09_9EURO</name>
<evidence type="ECO:0000256" key="5">
    <source>
        <dbReference type="ARBA" id="ARBA00023163"/>
    </source>
</evidence>
<feature type="transmembrane region" description="Helical" evidence="7">
    <location>
        <begin position="93"/>
        <end position="118"/>
    </location>
</feature>
<dbReference type="VEuPathDB" id="FungiDB:P170DRAFT_473429"/>
<dbReference type="GO" id="GO:0008270">
    <property type="term" value="F:zinc ion binding"/>
    <property type="evidence" value="ECO:0007669"/>
    <property type="project" value="InterPro"/>
</dbReference>
<keyword evidence="4" id="KW-0238">DNA-binding</keyword>
<feature type="transmembrane region" description="Helical" evidence="7">
    <location>
        <begin position="62"/>
        <end position="81"/>
    </location>
</feature>
<keyword evidence="7" id="KW-1133">Transmembrane helix</keyword>
<comment type="caution">
    <text evidence="9">The sequence shown here is derived from an EMBL/GenBank/DDBJ whole genome shotgun (WGS) entry which is preliminary data.</text>
</comment>
<evidence type="ECO:0000259" key="8">
    <source>
        <dbReference type="Pfam" id="PF00172"/>
    </source>
</evidence>
<dbReference type="InterPro" id="IPR036864">
    <property type="entry name" value="Zn2-C6_fun-type_DNA-bd_sf"/>
</dbReference>
<keyword evidence="5" id="KW-0804">Transcription</keyword>
<dbReference type="InterPro" id="IPR021858">
    <property type="entry name" value="Fun_TF"/>
</dbReference>
<dbReference type="PANTHER" id="PTHR36206:SF14">
    <property type="entry name" value="ZN(2)-C6 FUNGAL-TYPE DOMAIN-CONTAINING PROTEIN-RELATED"/>
    <property type="match status" value="1"/>
</dbReference>
<accession>A0A2I2GL09</accession>
<keyword evidence="6" id="KW-0539">Nucleus</keyword>
<dbReference type="InterPro" id="IPR052360">
    <property type="entry name" value="Transcr_Regulatory_Proteins"/>
</dbReference>
<dbReference type="GO" id="GO:0009893">
    <property type="term" value="P:positive regulation of metabolic process"/>
    <property type="evidence" value="ECO:0007669"/>
    <property type="project" value="UniProtKB-ARBA"/>
</dbReference>
<feature type="domain" description="Zn(2)-C6 fungal-type" evidence="8">
    <location>
        <begin position="306"/>
        <end position="331"/>
    </location>
</feature>
<dbReference type="Pfam" id="PF11951">
    <property type="entry name" value="Fungal_trans_2"/>
    <property type="match status" value="1"/>
</dbReference>
<feature type="transmembrane region" description="Helical" evidence="7">
    <location>
        <begin position="30"/>
        <end position="50"/>
    </location>
</feature>
<organism evidence="9 10">
    <name type="scientific">Aspergillus steynii IBT 23096</name>
    <dbReference type="NCBI Taxonomy" id="1392250"/>
    <lineage>
        <taxon>Eukaryota</taxon>
        <taxon>Fungi</taxon>
        <taxon>Dikarya</taxon>
        <taxon>Ascomycota</taxon>
        <taxon>Pezizomycotina</taxon>
        <taxon>Eurotiomycetes</taxon>
        <taxon>Eurotiomycetidae</taxon>
        <taxon>Eurotiales</taxon>
        <taxon>Aspergillaceae</taxon>
        <taxon>Aspergillus</taxon>
        <taxon>Aspergillus subgen. Circumdati</taxon>
    </lineage>
</organism>
<dbReference type="RefSeq" id="XP_024708872.1">
    <property type="nucleotide sequence ID" value="XM_024853037.1"/>
</dbReference>
<dbReference type="STRING" id="1392250.A0A2I2GL09"/>
<proteinExistence type="predicted"/>
<evidence type="ECO:0000256" key="2">
    <source>
        <dbReference type="ARBA" id="ARBA00022833"/>
    </source>
</evidence>
<keyword evidence="1" id="KW-0479">Metal-binding</keyword>
<evidence type="ECO:0000256" key="4">
    <source>
        <dbReference type="ARBA" id="ARBA00023125"/>
    </source>
</evidence>
<feature type="transmembrane region" description="Helical" evidence="7">
    <location>
        <begin position="145"/>
        <end position="169"/>
    </location>
</feature>
<dbReference type="OrthoDB" id="3145928at2759"/>
<dbReference type="GO" id="GO:0003677">
    <property type="term" value="F:DNA binding"/>
    <property type="evidence" value="ECO:0007669"/>
    <property type="project" value="UniProtKB-KW"/>
</dbReference>
<dbReference type="EMBL" id="MSFO01000002">
    <property type="protein sequence ID" value="PLB53570.1"/>
    <property type="molecule type" value="Genomic_DNA"/>
</dbReference>
<dbReference type="AlphaFoldDB" id="A0A2I2GL09"/>
<dbReference type="InterPro" id="IPR001138">
    <property type="entry name" value="Zn2Cys6_DnaBD"/>
</dbReference>
<protein>
    <recommendedName>
        <fullName evidence="8">Zn(2)-C6 fungal-type domain-containing protein</fullName>
    </recommendedName>
</protein>
<sequence length="810" mass="89252">MDFFFLAELILYPPLFLVVLFVARCHWPNGFLGWLGLSIFCLVHVIGGALGTNQSTSSSANLVEVTVISALMMATVGLVQEGRLFRHPVRDNCCLWFPVCGLYILIGTSTVIAGTGIYRRDAALVGVGSLEGSTPAPSSHAGSKLLVGCTIAGLCVTIRLVSMICLVFAPVPEIDLASQTLPFRFGLFFGPEAVATLTLVLVGLPHWEHDVINRGSQSAPLFGSLLFVCVLAMASTPVVIPASFSPPAALTLINRYDEGWHSLCRLHRENEIEIRLSNMQVNASLTHYPVPSPTPIAQLTTPQTARTRRVKCGEERPECRRCASTGRKCDYLALVVRSPGPRASPVEISPVQRERRAFEYYFYHAAPALSDALDLSFWRGAVLQISRSEPAVWDAVVALSTFYRFPRSLQVGLNQPSVSRSRSQQEGLGWYSRSLESIQTRILRGKAGLAVALVSCILFACIEILQGNMQAAMVLYRQGMQLMRAAPAEQLMHLFPINMAARVFERLGPLARMMGGIAYFPDHLDHGDTLVSVQNMHASLDVARGSLYGLVTKWKILDDDWKAVRHHPNTREVPSVRETLHRRQNSLEREFVAWYHRFESMEEVARYISTSGSKSDPSIHDGIIASLLVTYTTFLLSTQTCLSLTESVYDAYDQEFAQIVAHAPVALAATAREDGHQPPFVFDMGVGMSLFVTTLKCRNPLLRRQALEFQLRGPPRQSLYVGASAAQLLAAVIALEETGNSSGEIHTTDLLSRPGCIPSEESRVVDFSLVSSEAPTQSRIRCSRWNDVGQKRQLVHEVVMLSSERSTPLG</sequence>
<keyword evidence="2" id="KW-0862">Zinc</keyword>
<evidence type="ECO:0000256" key="1">
    <source>
        <dbReference type="ARBA" id="ARBA00022723"/>
    </source>
</evidence>
<reference evidence="9 10" key="1">
    <citation type="submission" date="2016-12" db="EMBL/GenBank/DDBJ databases">
        <title>The genomes of Aspergillus section Nigri reveals drivers in fungal speciation.</title>
        <authorList>
            <consortium name="DOE Joint Genome Institute"/>
            <person name="Vesth T.C."/>
            <person name="Nybo J."/>
            <person name="Theobald S."/>
            <person name="Brandl J."/>
            <person name="Frisvad J.C."/>
            <person name="Nielsen K.F."/>
            <person name="Lyhne E.K."/>
            <person name="Kogle M.E."/>
            <person name="Kuo A."/>
            <person name="Riley R."/>
            <person name="Clum A."/>
            <person name="Nolan M."/>
            <person name="Lipzen A."/>
            <person name="Salamov A."/>
            <person name="Henrissat B."/>
            <person name="Wiebenga A."/>
            <person name="De Vries R.P."/>
            <person name="Grigoriev I.V."/>
            <person name="Mortensen U.H."/>
            <person name="Andersen M.R."/>
            <person name="Baker S.E."/>
        </authorList>
    </citation>
    <scope>NUCLEOTIDE SEQUENCE [LARGE SCALE GENOMIC DNA]</scope>
    <source>
        <strain evidence="9 10">IBT 23096</strain>
    </source>
</reference>
<dbReference type="CDD" id="cd00067">
    <property type="entry name" value="GAL4"/>
    <property type="match status" value="1"/>
</dbReference>
<dbReference type="Pfam" id="PF00172">
    <property type="entry name" value="Zn_clus"/>
    <property type="match status" value="1"/>
</dbReference>